<proteinExistence type="predicted"/>
<dbReference type="GeneID" id="94835327"/>
<feature type="compositionally biased region" description="Basic and acidic residues" evidence="1">
    <location>
        <begin position="398"/>
        <end position="412"/>
    </location>
</feature>
<feature type="compositionally biased region" description="Acidic residues" evidence="1">
    <location>
        <begin position="1"/>
        <end position="21"/>
    </location>
</feature>
<feature type="compositionally biased region" description="Basic and acidic residues" evidence="1">
    <location>
        <begin position="448"/>
        <end position="461"/>
    </location>
</feature>
<dbReference type="EMBL" id="MLAK01000588">
    <property type="protein sequence ID" value="OHT11424.1"/>
    <property type="molecule type" value="Genomic_DNA"/>
</dbReference>
<dbReference type="RefSeq" id="XP_068364560.1">
    <property type="nucleotide sequence ID" value="XM_068500623.1"/>
</dbReference>
<feature type="compositionally biased region" description="Polar residues" evidence="1">
    <location>
        <begin position="338"/>
        <end position="363"/>
    </location>
</feature>
<gene>
    <name evidence="2" type="ORF">TRFO_19158</name>
</gene>
<feature type="region of interest" description="Disordered" evidence="1">
    <location>
        <begin position="1"/>
        <end position="36"/>
    </location>
</feature>
<feature type="compositionally biased region" description="Polar residues" evidence="1">
    <location>
        <begin position="383"/>
        <end position="395"/>
    </location>
</feature>
<feature type="region of interest" description="Disordered" evidence="1">
    <location>
        <begin position="329"/>
        <end position="485"/>
    </location>
</feature>
<dbReference type="AlphaFoldDB" id="A0A1J4KKG8"/>
<protein>
    <submittedName>
        <fullName evidence="2">Uncharacterized protein</fullName>
    </submittedName>
</protein>
<reference evidence="2" key="1">
    <citation type="submission" date="2016-10" db="EMBL/GenBank/DDBJ databases">
        <authorList>
            <person name="Benchimol M."/>
            <person name="Almeida L.G."/>
            <person name="Vasconcelos A.T."/>
            <person name="Perreira-Neves A."/>
            <person name="Rosa I.A."/>
            <person name="Tasca T."/>
            <person name="Bogo M.R."/>
            <person name="de Souza W."/>
        </authorList>
    </citation>
    <scope>NUCLEOTIDE SEQUENCE [LARGE SCALE GENOMIC DNA]</scope>
    <source>
        <strain evidence="2">K</strain>
    </source>
</reference>
<evidence type="ECO:0000313" key="2">
    <source>
        <dbReference type="EMBL" id="OHT11424.1"/>
    </source>
</evidence>
<organism evidence="2 3">
    <name type="scientific">Tritrichomonas foetus</name>
    <dbReference type="NCBI Taxonomy" id="1144522"/>
    <lineage>
        <taxon>Eukaryota</taxon>
        <taxon>Metamonada</taxon>
        <taxon>Parabasalia</taxon>
        <taxon>Tritrichomonadida</taxon>
        <taxon>Tritrichomonadidae</taxon>
        <taxon>Tritrichomonas</taxon>
    </lineage>
</organism>
<dbReference type="Proteomes" id="UP000179807">
    <property type="component" value="Unassembled WGS sequence"/>
</dbReference>
<feature type="compositionally biased region" description="Low complexity" evidence="1">
    <location>
        <begin position="364"/>
        <end position="381"/>
    </location>
</feature>
<name>A0A1J4KKG8_9EUKA</name>
<feature type="compositionally biased region" description="Polar residues" evidence="1">
    <location>
        <begin position="429"/>
        <end position="443"/>
    </location>
</feature>
<accession>A0A1J4KKG8</accession>
<keyword evidence="3" id="KW-1185">Reference proteome</keyword>
<comment type="caution">
    <text evidence="2">The sequence shown here is derived from an EMBL/GenBank/DDBJ whole genome shotgun (WGS) entry which is preliminary data.</text>
</comment>
<evidence type="ECO:0000313" key="3">
    <source>
        <dbReference type="Proteomes" id="UP000179807"/>
    </source>
</evidence>
<dbReference type="VEuPathDB" id="TrichDB:TRFO_19158"/>
<sequence>MEEETLYETSNDEQESQETFEENSKEEVFNEPKVVFQNEEEDLNDYFREEEEENSTDELLNVLYHHSSASPSSVKKKKTQSFAKSNKTLITTIPKYNITRPLPDNWVTKLPPEPRTVVQNSEVKPVQYNGIKGFIERQSKSNQHRIEVRSQTPTIRGFDPPLYTPPEIEYLPNDYKWVSPQHKDDYVTKTPSTPYLEDLFKHSIKKPRPAPEEPLPEISRVNKCSIQIANERNQEIINGIVGQAKIINEKRFISIMRKFNISNNPEPNDPITPRPLICKVKDVITLGEDQFDAVKLKELLITASSGECSGLSGALRPTVNAAMSNMKPGFICPRKSSRSAQGTPRSQKTGNSQTPTSQKKTPNSTPKSASKATPKSSSKTTPMKEQSSEDYLTSIDSEESKKPSRKSSDSAKKTQRNTTSNKHAKSRIESNPSKTESQQQSGQKKTRKTSDLVDYEFKEPENISVQNTPNKSRKPKRSSPKGAKYFPGFYDNLDFYVTKSPARH</sequence>
<evidence type="ECO:0000256" key="1">
    <source>
        <dbReference type="SAM" id="MobiDB-lite"/>
    </source>
</evidence>